<accession>A0A4P6UXS8</accession>
<dbReference type="KEGG" id="rpod:E0E05_00310"/>
<dbReference type="Proteomes" id="UP000293719">
    <property type="component" value="Chromosome"/>
</dbReference>
<reference evidence="1 2" key="1">
    <citation type="journal article" date="2017" name="Int. J. Syst. Evol. Microbiol.">
        <title>Roseitalea porphyridii gen. nov., sp. nov., isolated from a red alga, and reclassification of Hoeflea suaedae Chung et al. 2013 as Pseudohoeflea suaedae gen. nov., comb. nov.</title>
        <authorList>
            <person name="Hyeon J.W."/>
            <person name="Jeong S.E."/>
            <person name="Baek K."/>
            <person name="Jeon C.O."/>
        </authorList>
    </citation>
    <scope>NUCLEOTIDE SEQUENCE [LARGE SCALE GENOMIC DNA]</scope>
    <source>
        <strain evidence="1 2">MA7-20</strain>
    </source>
</reference>
<dbReference type="GeneID" id="90765721"/>
<dbReference type="Pfam" id="PF13711">
    <property type="entry name" value="DUF4160"/>
    <property type="match status" value="1"/>
</dbReference>
<dbReference type="InterPro" id="IPR025427">
    <property type="entry name" value="DUF4160"/>
</dbReference>
<gene>
    <name evidence="1" type="ORF">E0E05_00310</name>
</gene>
<protein>
    <submittedName>
        <fullName evidence="1">DUF4160 domain-containing protein</fullName>
    </submittedName>
</protein>
<dbReference type="EMBL" id="CP036532">
    <property type="protein sequence ID" value="QBK29169.1"/>
    <property type="molecule type" value="Genomic_DNA"/>
</dbReference>
<dbReference type="OrthoDB" id="122670at2"/>
<dbReference type="RefSeq" id="WP_131614872.1">
    <property type="nucleotide sequence ID" value="NZ_CP036532.1"/>
</dbReference>
<evidence type="ECO:0000313" key="2">
    <source>
        <dbReference type="Proteomes" id="UP000293719"/>
    </source>
</evidence>
<proteinExistence type="predicted"/>
<name>A0A4P6UXS8_9HYPH</name>
<evidence type="ECO:0000313" key="1">
    <source>
        <dbReference type="EMBL" id="QBK29169.1"/>
    </source>
</evidence>
<sequence length="83" mass="9120">MPRIASVEGVAIYMYADDHPPPHVHARFAGDDMMVEIENAGVLRGDLPAGKKQAVLAWVLASTSPLMQAWLDLRAGRLPEKIR</sequence>
<dbReference type="AlphaFoldDB" id="A0A4P6UXS8"/>
<organism evidence="1 2">
    <name type="scientific">Roseitalea porphyridii</name>
    <dbReference type="NCBI Taxonomy" id="1852022"/>
    <lineage>
        <taxon>Bacteria</taxon>
        <taxon>Pseudomonadati</taxon>
        <taxon>Pseudomonadota</taxon>
        <taxon>Alphaproteobacteria</taxon>
        <taxon>Hyphomicrobiales</taxon>
        <taxon>Ahrensiaceae</taxon>
        <taxon>Roseitalea</taxon>
    </lineage>
</organism>
<keyword evidence="2" id="KW-1185">Reference proteome</keyword>